<organism evidence="2 3">
    <name type="scientific">Xylaria bambusicola</name>
    <dbReference type="NCBI Taxonomy" id="326684"/>
    <lineage>
        <taxon>Eukaryota</taxon>
        <taxon>Fungi</taxon>
        <taxon>Dikarya</taxon>
        <taxon>Ascomycota</taxon>
        <taxon>Pezizomycotina</taxon>
        <taxon>Sordariomycetes</taxon>
        <taxon>Xylariomycetidae</taxon>
        <taxon>Xylariales</taxon>
        <taxon>Xylariaceae</taxon>
        <taxon>Xylaria</taxon>
    </lineage>
</organism>
<sequence length="268" mass="30997">MFDHSNSSDVERMLQERCRSAPPPSSARWITTEKPHVLNTTPIRSVSVKIAACRQYRATPISEKIECSSASLIDGNESDDEDRRNGVPIRYSANQGRRFKRSWKYEIEAEFKHLEAYGHKLQATLAEWTPNQKKLWGLYTETLGLNWTVAQWNEYFYCENAYYNLLDEIYAVEKRMENLTAQMYLCINERLPLGKDLWCHDGETSIRNVDSKVKTQGRNDNSLKLEWNGVDYGATPDRIASAEDDKDDLDEWLQPSPTRTLNAKMSVD</sequence>
<feature type="compositionally biased region" description="Polar residues" evidence="1">
    <location>
        <begin position="255"/>
        <end position="268"/>
    </location>
</feature>
<feature type="compositionally biased region" description="Basic and acidic residues" evidence="1">
    <location>
        <begin position="9"/>
        <end position="19"/>
    </location>
</feature>
<keyword evidence="3" id="KW-1185">Reference proteome</keyword>
<evidence type="ECO:0000313" key="2">
    <source>
        <dbReference type="EMBL" id="KAK5636860.1"/>
    </source>
</evidence>
<feature type="compositionally biased region" description="Acidic residues" evidence="1">
    <location>
        <begin position="242"/>
        <end position="251"/>
    </location>
</feature>
<dbReference type="AlphaFoldDB" id="A0AAN7Z4M5"/>
<evidence type="ECO:0000313" key="3">
    <source>
        <dbReference type="Proteomes" id="UP001305414"/>
    </source>
</evidence>
<proteinExistence type="predicted"/>
<dbReference type="Proteomes" id="UP001305414">
    <property type="component" value="Unassembled WGS sequence"/>
</dbReference>
<gene>
    <name evidence="2" type="ORF">RRF57_012572</name>
</gene>
<comment type="caution">
    <text evidence="2">The sequence shown here is derived from an EMBL/GenBank/DDBJ whole genome shotgun (WGS) entry which is preliminary data.</text>
</comment>
<protein>
    <submittedName>
        <fullName evidence="2">Uncharacterized protein</fullName>
    </submittedName>
</protein>
<evidence type="ECO:0000256" key="1">
    <source>
        <dbReference type="SAM" id="MobiDB-lite"/>
    </source>
</evidence>
<feature type="region of interest" description="Disordered" evidence="1">
    <location>
        <begin position="238"/>
        <end position="268"/>
    </location>
</feature>
<accession>A0AAN7Z4M5</accession>
<feature type="region of interest" description="Disordered" evidence="1">
    <location>
        <begin position="1"/>
        <end position="28"/>
    </location>
</feature>
<name>A0AAN7Z4M5_9PEZI</name>
<dbReference type="EMBL" id="JAWHQM010000081">
    <property type="protein sequence ID" value="KAK5636860.1"/>
    <property type="molecule type" value="Genomic_DNA"/>
</dbReference>
<reference evidence="2 3" key="1">
    <citation type="submission" date="2023-10" db="EMBL/GenBank/DDBJ databases">
        <title>Draft genome sequence of Xylaria bambusicola isolate GMP-LS, the root and basal stem rot pathogen of sugarcane in Indonesia.</title>
        <authorList>
            <person name="Selvaraj P."/>
            <person name="Muralishankar V."/>
            <person name="Muruganantham S."/>
            <person name="Sp S."/>
            <person name="Haryani S."/>
            <person name="Lau K.J.X."/>
            <person name="Naqvi N.I."/>
        </authorList>
    </citation>
    <scope>NUCLEOTIDE SEQUENCE [LARGE SCALE GENOMIC DNA]</scope>
    <source>
        <strain evidence="2">GMP-LS</strain>
    </source>
</reference>